<dbReference type="NCBIfam" id="TIGR03353">
    <property type="entry name" value="VI_chp_4"/>
    <property type="match status" value="1"/>
</dbReference>
<reference evidence="1" key="1">
    <citation type="submission" date="2019-02" db="EMBL/GenBank/DDBJ databases">
        <authorList>
            <person name="Gruber-Vodicka R. H."/>
            <person name="Seah K. B. B."/>
        </authorList>
    </citation>
    <scope>NUCLEOTIDE SEQUENCE</scope>
    <source>
        <strain evidence="1">BECK_DK161</strain>
    </source>
</reference>
<organism evidence="1">
    <name type="scientific">Candidatus Kentrum sp. DK</name>
    <dbReference type="NCBI Taxonomy" id="2126562"/>
    <lineage>
        <taxon>Bacteria</taxon>
        <taxon>Pseudomonadati</taxon>
        <taxon>Pseudomonadota</taxon>
        <taxon>Gammaproteobacteria</taxon>
        <taxon>Candidatus Kentrum</taxon>
    </lineage>
</organism>
<accession>A0A450TDS9</accession>
<proteinExistence type="predicted"/>
<sequence>MSCRVCMGNWLLSWNPENAPWKPPRIGTSCRNGLSRIYGSGYGAAFGKLLQPQALQLEIREDAPGTSYGIRTAPIPGPRLAETGRFILAAKADMAPERLAMELPEKIKVGSSANITDLVRRNLRGIPVIPARTHPEEIPYHAGFTYFGLDPNHEFWRQIQETSALAFHISGDLPGLELEMWVINHEKD</sequence>
<evidence type="ECO:0000313" key="1">
    <source>
        <dbReference type="EMBL" id="VFJ65127.1"/>
    </source>
</evidence>
<dbReference type="PANTHER" id="PTHR35566">
    <property type="entry name" value="BLR3599 PROTEIN"/>
    <property type="match status" value="1"/>
</dbReference>
<dbReference type="EMBL" id="CAADEY010000126">
    <property type="protein sequence ID" value="VFJ65127.1"/>
    <property type="molecule type" value="Genomic_DNA"/>
</dbReference>
<dbReference type="InterPro" id="IPR010263">
    <property type="entry name" value="T6SS_TssK"/>
</dbReference>
<dbReference type="PANTHER" id="PTHR35566:SF1">
    <property type="entry name" value="TYPE VI SECRETION SYSTEM BASEPLATE COMPONENT TSSK1"/>
    <property type="match status" value="1"/>
</dbReference>
<gene>
    <name evidence="1" type="ORF">BECKDK2373C_GA0170839_11263</name>
</gene>
<dbReference type="Pfam" id="PF05936">
    <property type="entry name" value="T6SS_VasE"/>
    <property type="match status" value="1"/>
</dbReference>
<protein>
    <submittedName>
        <fullName evidence="1">Type VI secretion, VC_A0110, EvfL, ImpJ, VasE</fullName>
    </submittedName>
</protein>
<name>A0A450TDS9_9GAMM</name>
<dbReference type="AlphaFoldDB" id="A0A450TDS9"/>